<sequence length="173" mass="19218">MDVDAIGRHLVRVAASTVLIDGRSGAGKTTLARHLKRRWPGSVVVHLDAVYPGWDGLLAGAEHVRAELLSPRRRGDAGRWQRWSWVTSSPAEWHTVAHDRPLIVEGCGALTPATRALADVAIWVECAEPIRKQRALRRDGDTLAAHWDHWAAQERDHIDRHDPHGLADIVVTD</sequence>
<dbReference type="RefSeq" id="WP_070351937.1">
    <property type="nucleotide sequence ID" value="NZ_MCHX01000008.1"/>
</dbReference>
<dbReference type="NCBIfam" id="NF005115">
    <property type="entry name" value="PRK06547.1"/>
    <property type="match status" value="1"/>
</dbReference>
<comment type="caution">
    <text evidence="1">The sequence shown here is derived from an EMBL/GenBank/DDBJ whole genome shotgun (WGS) entry which is preliminary data.</text>
</comment>
<dbReference type="InterPro" id="IPR027417">
    <property type="entry name" value="P-loop_NTPase"/>
</dbReference>
<dbReference type="EMBL" id="MCHX01000008">
    <property type="protein sequence ID" value="OFJ54854.1"/>
    <property type="molecule type" value="Genomic_DNA"/>
</dbReference>
<dbReference type="Gene3D" id="3.40.50.300">
    <property type="entry name" value="P-loop containing nucleotide triphosphate hydrolases"/>
    <property type="match status" value="1"/>
</dbReference>
<evidence type="ECO:0000313" key="1">
    <source>
        <dbReference type="EMBL" id="OFJ54854.1"/>
    </source>
</evidence>
<dbReference type="Pfam" id="PF13238">
    <property type="entry name" value="AAA_18"/>
    <property type="match status" value="1"/>
</dbReference>
<proteinExistence type="predicted"/>
<dbReference type="SUPFAM" id="SSF52540">
    <property type="entry name" value="P-loop containing nucleoside triphosphate hydrolases"/>
    <property type="match status" value="1"/>
</dbReference>
<dbReference type="Proteomes" id="UP000178953">
    <property type="component" value="Unassembled WGS sequence"/>
</dbReference>
<evidence type="ECO:0008006" key="3">
    <source>
        <dbReference type="Google" id="ProtNLM"/>
    </source>
</evidence>
<organism evidence="1 2">
    <name type="scientific">Mycolicibacterium grossiae</name>
    <dbReference type="NCBI Taxonomy" id="1552759"/>
    <lineage>
        <taxon>Bacteria</taxon>
        <taxon>Bacillati</taxon>
        <taxon>Actinomycetota</taxon>
        <taxon>Actinomycetes</taxon>
        <taxon>Mycobacteriales</taxon>
        <taxon>Mycobacteriaceae</taxon>
        <taxon>Mycolicibacterium</taxon>
    </lineage>
</organism>
<protein>
    <recommendedName>
        <fullName evidence="3">Aminobenzoate synthetase</fullName>
    </recommendedName>
</protein>
<gene>
    <name evidence="1" type="ORF">BEL07_04625</name>
</gene>
<name>A0A1E8QA20_9MYCO</name>
<keyword evidence="2" id="KW-1185">Reference proteome</keyword>
<accession>A0A1E8QA20</accession>
<reference evidence="1 2" key="1">
    <citation type="submission" date="2016-09" db="EMBL/GenBank/DDBJ databases">
        <title>genome sequence of Mycobacterium sp. 739 SCH.</title>
        <authorList>
            <person name="Greninger A.L."/>
            <person name="Qin X."/>
            <person name="Jerome K."/>
            <person name="Vora S."/>
            <person name="Quinn K."/>
        </authorList>
    </citation>
    <scope>NUCLEOTIDE SEQUENCE [LARGE SCALE GENOMIC DNA]</scope>
    <source>
        <strain evidence="1 2">SCH</strain>
    </source>
</reference>
<evidence type="ECO:0000313" key="2">
    <source>
        <dbReference type="Proteomes" id="UP000178953"/>
    </source>
</evidence>
<dbReference type="AlphaFoldDB" id="A0A1E8QA20"/>